<dbReference type="AlphaFoldDB" id="A0A660KY21"/>
<evidence type="ECO:0000313" key="3">
    <source>
        <dbReference type="Proteomes" id="UP000278962"/>
    </source>
</evidence>
<evidence type="ECO:0000256" key="1">
    <source>
        <dbReference type="SAM" id="MobiDB-lite"/>
    </source>
</evidence>
<organism evidence="2 3">
    <name type="scientific">Solirubrobacter pauli</name>
    <dbReference type="NCBI Taxonomy" id="166793"/>
    <lineage>
        <taxon>Bacteria</taxon>
        <taxon>Bacillati</taxon>
        <taxon>Actinomycetota</taxon>
        <taxon>Thermoleophilia</taxon>
        <taxon>Solirubrobacterales</taxon>
        <taxon>Solirubrobacteraceae</taxon>
        <taxon>Solirubrobacter</taxon>
    </lineage>
</organism>
<accession>A0A660KY21</accession>
<reference evidence="2 3" key="1">
    <citation type="submission" date="2018-10" db="EMBL/GenBank/DDBJ databases">
        <title>Genomic Encyclopedia of Archaeal and Bacterial Type Strains, Phase II (KMG-II): from individual species to whole genera.</title>
        <authorList>
            <person name="Goeker M."/>
        </authorList>
    </citation>
    <scope>NUCLEOTIDE SEQUENCE [LARGE SCALE GENOMIC DNA]</scope>
    <source>
        <strain evidence="2 3">DSM 14954</strain>
    </source>
</reference>
<protein>
    <submittedName>
        <fullName evidence="2">Uncharacterized protein</fullName>
    </submittedName>
</protein>
<evidence type="ECO:0000313" key="2">
    <source>
        <dbReference type="EMBL" id="RKQ86587.1"/>
    </source>
</evidence>
<sequence length="111" mass="11221">MKRQPAATSAIRARAARRGAAPAVIATRPAPASPTGDGSRRAGAGSSWRIARRLSADSAKLAAFATTVVAGPSRPIAAPPSGGPRIVAVQVVDSKRAFARSSSSRGTSAFR</sequence>
<name>A0A660KY21_9ACTN</name>
<proteinExistence type="predicted"/>
<keyword evidence="3" id="KW-1185">Reference proteome</keyword>
<gene>
    <name evidence="2" type="ORF">C8N24_4600</name>
</gene>
<dbReference type="EMBL" id="RBIL01000002">
    <property type="protein sequence ID" value="RKQ86587.1"/>
    <property type="molecule type" value="Genomic_DNA"/>
</dbReference>
<dbReference type="Proteomes" id="UP000278962">
    <property type="component" value="Unassembled WGS sequence"/>
</dbReference>
<feature type="compositionally biased region" description="Low complexity" evidence="1">
    <location>
        <begin position="1"/>
        <end position="26"/>
    </location>
</feature>
<feature type="region of interest" description="Disordered" evidence="1">
    <location>
        <begin position="1"/>
        <end position="45"/>
    </location>
</feature>
<comment type="caution">
    <text evidence="2">The sequence shown here is derived from an EMBL/GenBank/DDBJ whole genome shotgun (WGS) entry which is preliminary data.</text>
</comment>